<dbReference type="PANTHER" id="PTHR42879">
    <property type="entry name" value="3-OXOACYL-(ACYL-CARRIER-PROTEIN) REDUCTASE"/>
    <property type="match status" value="1"/>
</dbReference>
<comment type="subunit">
    <text evidence="6">Homotetramer.</text>
</comment>
<keyword evidence="9" id="KW-1185">Reference proteome</keyword>
<evidence type="ECO:0000256" key="1">
    <source>
        <dbReference type="ARBA" id="ARBA00005194"/>
    </source>
</evidence>
<protein>
    <recommendedName>
        <fullName evidence="3 6">3-oxoacyl-[acyl-carrier-protein] reductase</fullName>
        <ecNumber evidence="3 6">1.1.1.100</ecNumber>
    </recommendedName>
</protein>
<accession>A0ABS4GBS4</accession>
<dbReference type="InterPro" id="IPR057326">
    <property type="entry name" value="KR_dom"/>
</dbReference>
<keyword evidence="6" id="KW-0444">Lipid biosynthesis</keyword>
<dbReference type="Gene3D" id="3.40.50.720">
    <property type="entry name" value="NAD(P)-binding Rossmann-like Domain"/>
    <property type="match status" value="1"/>
</dbReference>
<dbReference type="SMART" id="SM00822">
    <property type="entry name" value="PKS_KR"/>
    <property type="match status" value="1"/>
</dbReference>
<dbReference type="NCBIfam" id="NF009466">
    <property type="entry name" value="PRK12826.1-2"/>
    <property type="match status" value="1"/>
</dbReference>
<dbReference type="CDD" id="cd05333">
    <property type="entry name" value="BKR_SDR_c"/>
    <property type="match status" value="1"/>
</dbReference>
<feature type="domain" description="Ketoreductase" evidence="7">
    <location>
        <begin position="6"/>
        <end position="185"/>
    </location>
</feature>
<dbReference type="NCBIfam" id="TIGR01830">
    <property type="entry name" value="3oxo_ACP_reduc"/>
    <property type="match status" value="1"/>
</dbReference>
<dbReference type="Proteomes" id="UP001519342">
    <property type="component" value="Unassembled WGS sequence"/>
</dbReference>
<evidence type="ECO:0000256" key="3">
    <source>
        <dbReference type="ARBA" id="ARBA00012948"/>
    </source>
</evidence>
<dbReference type="PANTHER" id="PTHR42879:SF2">
    <property type="entry name" value="3-OXOACYL-[ACYL-CARRIER-PROTEIN] REDUCTASE FABG"/>
    <property type="match status" value="1"/>
</dbReference>
<comment type="catalytic activity">
    <reaction evidence="5 6">
        <text>a (3R)-hydroxyacyl-[ACP] + NADP(+) = a 3-oxoacyl-[ACP] + NADPH + H(+)</text>
        <dbReference type="Rhea" id="RHEA:17397"/>
        <dbReference type="Rhea" id="RHEA-COMP:9916"/>
        <dbReference type="Rhea" id="RHEA-COMP:9945"/>
        <dbReference type="ChEBI" id="CHEBI:15378"/>
        <dbReference type="ChEBI" id="CHEBI:57783"/>
        <dbReference type="ChEBI" id="CHEBI:58349"/>
        <dbReference type="ChEBI" id="CHEBI:78776"/>
        <dbReference type="ChEBI" id="CHEBI:78827"/>
        <dbReference type="EC" id="1.1.1.100"/>
    </reaction>
</comment>
<sequence length="247" mass="26387">MIFNNRVAVVTGSTKGIGLSIAKRLAKEGVKVVVTSRNIGKINEAVAEIKNEGGEAFGLKCDVTNREEVKALGEKVIEKYGSIDILVNNAGITKDSSFKKMTDEQWDEVLDSDLKSVFIVTQELSKYMELNRYGRILNLSSVVGLSGNYGQSNYSAAKAGIIGLTKTLAMELGKKGITVNAIAPGFIETAMTQEIPENIRMEIVASIPVGRPGSPEDIAAATAYLVSEEAGFISGVTLSVNGAMYRS</sequence>
<evidence type="ECO:0000256" key="5">
    <source>
        <dbReference type="ARBA" id="ARBA00048508"/>
    </source>
</evidence>
<dbReference type="InterPro" id="IPR050259">
    <property type="entry name" value="SDR"/>
</dbReference>
<dbReference type="SUPFAM" id="SSF51735">
    <property type="entry name" value="NAD(P)-binding Rossmann-fold domains"/>
    <property type="match status" value="1"/>
</dbReference>
<dbReference type="InterPro" id="IPR036291">
    <property type="entry name" value="NAD(P)-bd_dom_sf"/>
</dbReference>
<dbReference type="GO" id="GO:0004316">
    <property type="term" value="F:3-oxoacyl-[acyl-carrier-protein] reductase (NADPH) activity"/>
    <property type="evidence" value="ECO:0007669"/>
    <property type="project" value="UniProtKB-EC"/>
</dbReference>
<dbReference type="RefSeq" id="WP_209510881.1">
    <property type="nucleotide sequence ID" value="NZ_JAGGKS010000002.1"/>
</dbReference>
<dbReference type="EC" id="1.1.1.100" evidence="3 6"/>
<comment type="function">
    <text evidence="6">Catalyzes the NADPH-dependent reduction of beta-ketoacyl-ACP substrates to beta-hydroxyacyl-ACP products, the first reductive step in the elongation cycle of fatty acid biosynthesis.</text>
</comment>
<evidence type="ECO:0000256" key="2">
    <source>
        <dbReference type="ARBA" id="ARBA00006484"/>
    </source>
</evidence>
<keyword evidence="4 6" id="KW-0560">Oxidoreductase</keyword>
<evidence type="ECO:0000259" key="7">
    <source>
        <dbReference type="SMART" id="SM00822"/>
    </source>
</evidence>
<dbReference type="EMBL" id="JAGGKS010000002">
    <property type="protein sequence ID" value="MBP1925138.1"/>
    <property type="molecule type" value="Genomic_DNA"/>
</dbReference>
<dbReference type="Pfam" id="PF13561">
    <property type="entry name" value="adh_short_C2"/>
    <property type="match status" value="1"/>
</dbReference>
<name>A0ABS4GBS4_9FIRM</name>
<proteinExistence type="inferred from homology"/>
<dbReference type="NCBIfam" id="NF005559">
    <property type="entry name" value="PRK07231.1"/>
    <property type="match status" value="1"/>
</dbReference>
<gene>
    <name evidence="8" type="ORF">J2Z76_000995</name>
</gene>
<keyword evidence="6" id="KW-0521">NADP</keyword>
<keyword evidence="6" id="KW-0275">Fatty acid biosynthesis</keyword>
<dbReference type="InterPro" id="IPR002347">
    <property type="entry name" value="SDR_fam"/>
</dbReference>
<dbReference type="PROSITE" id="PS00061">
    <property type="entry name" value="ADH_SHORT"/>
    <property type="match status" value="1"/>
</dbReference>
<evidence type="ECO:0000313" key="9">
    <source>
        <dbReference type="Proteomes" id="UP001519342"/>
    </source>
</evidence>
<comment type="similarity">
    <text evidence="2 6">Belongs to the short-chain dehydrogenases/reductases (SDR) family.</text>
</comment>
<comment type="caution">
    <text evidence="8">The sequence shown here is derived from an EMBL/GenBank/DDBJ whole genome shotgun (WGS) entry which is preliminary data.</text>
</comment>
<keyword evidence="6" id="KW-0443">Lipid metabolism</keyword>
<comment type="pathway">
    <text evidence="1 6">Lipid metabolism; fatty acid biosynthesis.</text>
</comment>
<evidence type="ECO:0000256" key="6">
    <source>
        <dbReference type="RuleBase" id="RU366074"/>
    </source>
</evidence>
<reference evidence="8 9" key="1">
    <citation type="submission" date="2021-03" db="EMBL/GenBank/DDBJ databases">
        <title>Genomic Encyclopedia of Type Strains, Phase IV (KMG-IV): sequencing the most valuable type-strain genomes for metagenomic binning, comparative biology and taxonomic classification.</title>
        <authorList>
            <person name="Goeker M."/>
        </authorList>
    </citation>
    <scope>NUCLEOTIDE SEQUENCE [LARGE SCALE GENOMIC DNA]</scope>
    <source>
        <strain evidence="8 9">DSM 24004</strain>
    </source>
</reference>
<dbReference type="PRINTS" id="PR00081">
    <property type="entry name" value="GDHRDH"/>
</dbReference>
<evidence type="ECO:0000256" key="4">
    <source>
        <dbReference type="ARBA" id="ARBA00023002"/>
    </source>
</evidence>
<dbReference type="InterPro" id="IPR020904">
    <property type="entry name" value="Sc_DH/Rdtase_CS"/>
</dbReference>
<dbReference type="InterPro" id="IPR011284">
    <property type="entry name" value="3oxo_ACP_reduc"/>
</dbReference>
<keyword evidence="6" id="KW-0276">Fatty acid metabolism</keyword>
<dbReference type="PRINTS" id="PR00080">
    <property type="entry name" value="SDRFAMILY"/>
</dbReference>
<organism evidence="8 9">
    <name type="scientific">Sedimentibacter acidaminivorans</name>
    <dbReference type="NCBI Taxonomy" id="913099"/>
    <lineage>
        <taxon>Bacteria</taxon>
        <taxon>Bacillati</taxon>
        <taxon>Bacillota</taxon>
        <taxon>Tissierellia</taxon>
        <taxon>Sedimentibacter</taxon>
    </lineage>
</organism>
<evidence type="ECO:0000313" key="8">
    <source>
        <dbReference type="EMBL" id="MBP1925138.1"/>
    </source>
</evidence>